<reference evidence="5 6" key="1">
    <citation type="submission" date="2018-08" db="EMBL/GenBank/DDBJ databases">
        <title>A genome reference for cultivated species of the human gut microbiota.</title>
        <authorList>
            <person name="Zou Y."/>
            <person name="Xue W."/>
            <person name="Luo G."/>
        </authorList>
    </citation>
    <scope>NUCLEOTIDE SEQUENCE [LARGE SCALE GENOMIC DNA]</scope>
    <source>
        <strain evidence="5 6">AF22-12AC</strain>
    </source>
</reference>
<keyword evidence="3" id="KW-0804">Transcription</keyword>
<comment type="caution">
    <text evidence="5">The sequence shown here is derived from an EMBL/GenBank/DDBJ whole genome shotgun (WGS) entry which is preliminary data.</text>
</comment>
<sequence>MVQYYNTGDKDSTNLIAYASDLSMFAMLFTDMQNGTRDYGNDRPIKSVEVAILSTIEQNPGITVSDLSQKQHRTKGTISSIVSNLEKGGYIYREKRPGNAKVVHLYTTPDGERLNTLYIAFVTKKTAEIQSELLKVCSISEMNSFCKVLHEYVKLLSKAFDEES</sequence>
<name>A0A174FWG9_9FIRM</name>
<evidence type="ECO:0000313" key="6">
    <source>
        <dbReference type="Proteomes" id="UP000266172"/>
    </source>
</evidence>
<dbReference type="PROSITE" id="PS50995">
    <property type="entry name" value="HTH_MARR_2"/>
    <property type="match status" value="1"/>
</dbReference>
<dbReference type="InterPro" id="IPR036388">
    <property type="entry name" value="WH-like_DNA-bd_sf"/>
</dbReference>
<keyword evidence="2" id="KW-0238">DNA-binding</keyword>
<dbReference type="GO" id="GO:0003677">
    <property type="term" value="F:DNA binding"/>
    <property type="evidence" value="ECO:0007669"/>
    <property type="project" value="UniProtKB-KW"/>
</dbReference>
<dbReference type="Proteomes" id="UP000266172">
    <property type="component" value="Unassembled WGS sequence"/>
</dbReference>
<evidence type="ECO:0000256" key="3">
    <source>
        <dbReference type="ARBA" id="ARBA00023163"/>
    </source>
</evidence>
<evidence type="ECO:0000256" key="2">
    <source>
        <dbReference type="ARBA" id="ARBA00023125"/>
    </source>
</evidence>
<feature type="domain" description="HTH marR-type" evidence="4">
    <location>
        <begin position="15"/>
        <end position="154"/>
    </location>
</feature>
<dbReference type="EMBL" id="QRVL01000011">
    <property type="protein sequence ID" value="RGS38755.1"/>
    <property type="molecule type" value="Genomic_DNA"/>
</dbReference>
<dbReference type="PANTHER" id="PTHR42756">
    <property type="entry name" value="TRANSCRIPTIONAL REGULATOR, MARR"/>
    <property type="match status" value="1"/>
</dbReference>
<dbReference type="PANTHER" id="PTHR42756:SF1">
    <property type="entry name" value="TRANSCRIPTIONAL REPRESSOR OF EMRAB OPERON"/>
    <property type="match status" value="1"/>
</dbReference>
<dbReference type="SUPFAM" id="SSF46785">
    <property type="entry name" value="Winged helix' DNA-binding domain"/>
    <property type="match status" value="1"/>
</dbReference>
<evidence type="ECO:0000259" key="4">
    <source>
        <dbReference type="PROSITE" id="PS50995"/>
    </source>
</evidence>
<dbReference type="Gene3D" id="1.10.10.10">
    <property type="entry name" value="Winged helix-like DNA-binding domain superfamily/Winged helix DNA-binding domain"/>
    <property type="match status" value="1"/>
</dbReference>
<dbReference type="AlphaFoldDB" id="A0A174FWG9"/>
<dbReference type="GO" id="GO:0003700">
    <property type="term" value="F:DNA-binding transcription factor activity"/>
    <property type="evidence" value="ECO:0007669"/>
    <property type="project" value="InterPro"/>
</dbReference>
<evidence type="ECO:0000313" key="5">
    <source>
        <dbReference type="EMBL" id="RGS38755.1"/>
    </source>
</evidence>
<organism evidence="5 6">
    <name type="scientific">Roseburia hominis</name>
    <dbReference type="NCBI Taxonomy" id="301301"/>
    <lineage>
        <taxon>Bacteria</taxon>
        <taxon>Bacillati</taxon>
        <taxon>Bacillota</taxon>
        <taxon>Clostridia</taxon>
        <taxon>Lachnospirales</taxon>
        <taxon>Lachnospiraceae</taxon>
        <taxon>Roseburia</taxon>
    </lineage>
</organism>
<keyword evidence="1" id="KW-0805">Transcription regulation</keyword>
<dbReference type="InterPro" id="IPR036390">
    <property type="entry name" value="WH_DNA-bd_sf"/>
</dbReference>
<dbReference type="RefSeq" id="WP_055231616.1">
    <property type="nucleotide sequence ID" value="NZ_CATWOB010000019.1"/>
</dbReference>
<proteinExistence type="predicted"/>
<dbReference type="Pfam" id="PF01047">
    <property type="entry name" value="MarR"/>
    <property type="match status" value="1"/>
</dbReference>
<accession>A0A174FWG9</accession>
<protein>
    <submittedName>
        <fullName evidence="5">MarR family transcriptional regulator</fullName>
    </submittedName>
</protein>
<dbReference type="SMART" id="SM00347">
    <property type="entry name" value="HTH_MARR"/>
    <property type="match status" value="1"/>
</dbReference>
<gene>
    <name evidence="5" type="ORF">DWX93_12280</name>
</gene>
<evidence type="ECO:0000256" key="1">
    <source>
        <dbReference type="ARBA" id="ARBA00023015"/>
    </source>
</evidence>
<dbReference type="InterPro" id="IPR000835">
    <property type="entry name" value="HTH_MarR-typ"/>
</dbReference>